<dbReference type="OrthoDB" id="6518149at2"/>
<evidence type="ECO:0000313" key="2">
    <source>
        <dbReference type="Proteomes" id="UP000279457"/>
    </source>
</evidence>
<sequence>MATALERTLSCCNEIQTASRLHAIELKENSEKEGFAAGFQLFFTQLMMALDEYDKLQNQRFAKLQQDLGEALKNSFFDPVIVDRIICHLQEKIGQQKNLKIIIPRKVSLPKNIDESNYLFTDENSITVRDDYHAVRFPSETLCEKWLDEANLSMATSNNKINKLIPETLIRISDDLIKLAGNQQDSYPANNYYHEEKDGQS</sequence>
<keyword evidence="2" id="KW-1185">Reference proteome</keyword>
<dbReference type="AlphaFoldDB" id="A0A3N6V1W6"/>
<name>A0A3N6V1W6_9GAMM</name>
<proteinExistence type="predicted"/>
<organism evidence="1 2">
    <name type="scientific">Erwinia psidii</name>
    <dbReference type="NCBI Taxonomy" id="69224"/>
    <lineage>
        <taxon>Bacteria</taxon>
        <taxon>Pseudomonadati</taxon>
        <taxon>Pseudomonadota</taxon>
        <taxon>Gammaproteobacteria</taxon>
        <taxon>Enterobacterales</taxon>
        <taxon>Erwiniaceae</taxon>
        <taxon>Erwinia</taxon>
    </lineage>
</organism>
<reference evidence="1 2" key="1">
    <citation type="submission" date="2018-10" db="EMBL/GenBank/DDBJ databases">
        <title>Draft genome sequence for the type isolate of Erwinia psidii, agent causal of bacterial blight in guava (Psidium guajava) and wilt and die-back of Eucalyptus spp.</title>
        <authorList>
            <person name="Hermenegildo P.S."/>
            <person name="Santos S.A."/>
            <person name="Guimaraes L.M.S."/>
            <person name="Vidigal P.M.P."/>
            <person name="Pereira I.C."/>
            <person name="Badel J.L."/>
            <person name="Alfenas-Zerbini P."/>
            <person name="Ferreira M.A.S.V."/>
            <person name="Alfenas A.C."/>
        </authorList>
    </citation>
    <scope>NUCLEOTIDE SEQUENCE [LARGE SCALE GENOMIC DNA]</scope>
    <source>
        <strain evidence="1 2">IBSBF 435</strain>
    </source>
</reference>
<dbReference type="EMBL" id="RHHM01000004">
    <property type="protein sequence ID" value="RQM39055.1"/>
    <property type="molecule type" value="Genomic_DNA"/>
</dbReference>
<protein>
    <submittedName>
        <fullName evidence="1">Type III secretion protein</fullName>
    </submittedName>
</protein>
<evidence type="ECO:0000313" key="1">
    <source>
        <dbReference type="EMBL" id="RQM39055.1"/>
    </source>
</evidence>
<comment type="caution">
    <text evidence="1">The sequence shown here is derived from an EMBL/GenBank/DDBJ whole genome shotgun (WGS) entry which is preliminary data.</text>
</comment>
<dbReference type="Proteomes" id="UP000279457">
    <property type="component" value="Unassembled WGS sequence"/>
</dbReference>
<accession>A0A3N6V1W6</accession>
<gene>
    <name evidence="1" type="ORF">EB241_07065</name>
</gene>